<dbReference type="Proteomes" id="UP001159363">
    <property type="component" value="Chromosome 4"/>
</dbReference>
<feature type="transmembrane region" description="Helical" evidence="9">
    <location>
        <begin position="28"/>
        <end position="56"/>
    </location>
</feature>
<dbReference type="InterPro" id="IPR022535">
    <property type="entry name" value="Golgi_pH-regulator_cons_dom"/>
</dbReference>
<feature type="transmembrane region" description="Helical" evidence="9">
    <location>
        <begin position="139"/>
        <end position="158"/>
    </location>
</feature>
<organism evidence="12 13">
    <name type="scientific">Dryococelus australis</name>
    <dbReference type="NCBI Taxonomy" id="614101"/>
    <lineage>
        <taxon>Eukaryota</taxon>
        <taxon>Metazoa</taxon>
        <taxon>Ecdysozoa</taxon>
        <taxon>Arthropoda</taxon>
        <taxon>Hexapoda</taxon>
        <taxon>Insecta</taxon>
        <taxon>Pterygota</taxon>
        <taxon>Neoptera</taxon>
        <taxon>Polyneoptera</taxon>
        <taxon>Phasmatodea</taxon>
        <taxon>Verophasmatodea</taxon>
        <taxon>Anareolatae</taxon>
        <taxon>Phasmatidae</taxon>
        <taxon>Eurycanthinae</taxon>
        <taxon>Dryococelus</taxon>
    </lineage>
</organism>
<evidence type="ECO:0000256" key="5">
    <source>
        <dbReference type="ARBA" id="ARBA00023136"/>
    </source>
</evidence>
<comment type="catalytic activity">
    <reaction evidence="8">
        <text>fluoride(in) = fluoride(out)</text>
        <dbReference type="Rhea" id="RHEA:76159"/>
        <dbReference type="ChEBI" id="CHEBI:17051"/>
    </reaction>
</comment>
<keyword evidence="5 9" id="KW-0472">Membrane</keyword>
<comment type="subcellular location">
    <subcellularLocation>
        <location evidence="1">Membrane</location>
        <topology evidence="1">Multi-pass membrane protein</topology>
    </subcellularLocation>
</comment>
<comment type="catalytic activity">
    <reaction evidence="6">
        <text>iodide(out) = iodide(in)</text>
        <dbReference type="Rhea" id="RHEA:66324"/>
        <dbReference type="ChEBI" id="CHEBI:16382"/>
    </reaction>
</comment>
<evidence type="ECO:0000256" key="6">
    <source>
        <dbReference type="ARBA" id="ARBA00024145"/>
    </source>
</evidence>
<evidence type="ECO:0000259" key="11">
    <source>
        <dbReference type="Pfam" id="PF12537"/>
    </source>
</evidence>
<evidence type="ECO:0000256" key="2">
    <source>
        <dbReference type="ARBA" id="ARBA00009478"/>
    </source>
</evidence>
<evidence type="ECO:0000259" key="10">
    <source>
        <dbReference type="Pfam" id="PF12430"/>
    </source>
</evidence>
<feature type="transmembrane region" description="Helical" evidence="9">
    <location>
        <begin position="178"/>
        <end position="200"/>
    </location>
</feature>
<evidence type="ECO:0000256" key="9">
    <source>
        <dbReference type="SAM" id="Phobius"/>
    </source>
</evidence>
<reference evidence="12 13" key="1">
    <citation type="submission" date="2023-02" db="EMBL/GenBank/DDBJ databases">
        <title>LHISI_Scaffold_Assembly.</title>
        <authorList>
            <person name="Stuart O.P."/>
            <person name="Cleave R."/>
            <person name="Magrath M.J.L."/>
            <person name="Mikheyev A.S."/>
        </authorList>
    </citation>
    <scope>NUCLEOTIDE SEQUENCE [LARGE SCALE GENOMIC DNA]</scope>
    <source>
        <strain evidence="12">Daus_M_001</strain>
        <tissue evidence="12">Leg muscle</tissue>
    </source>
</reference>
<evidence type="ECO:0000313" key="12">
    <source>
        <dbReference type="EMBL" id="KAJ8883105.1"/>
    </source>
</evidence>
<feature type="domain" description="Abscisic acid G-protein coupled receptor-like" evidence="10">
    <location>
        <begin position="298"/>
        <end position="454"/>
    </location>
</feature>
<evidence type="ECO:0000256" key="7">
    <source>
        <dbReference type="ARBA" id="ARBA00035085"/>
    </source>
</evidence>
<feature type="transmembrane region" description="Helical" evidence="9">
    <location>
        <begin position="308"/>
        <end position="330"/>
    </location>
</feature>
<evidence type="ECO:0000256" key="1">
    <source>
        <dbReference type="ARBA" id="ARBA00004141"/>
    </source>
</evidence>
<keyword evidence="4 9" id="KW-1133">Transmembrane helix</keyword>
<evidence type="ECO:0008006" key="14">
    <source>
        <dbReference type="Google" id="ProtNLM"/>
    </source>
</evidence>
<dbReference type="InterPro" id="IPR025969">
    <property type="entry name" value="ABA_GPCR_dom"/>
</dbReference>
<name>A0ABQ9HFU1_9NEOP</name>
<dbReference type="PANTHER" id="PTHR15948">
    <property type="entry name" value="G-PROTEIN COUPLED RECEPTOR 89-RELATED"/>
    <property type="match status" value="1"/>
</dbReference>
<feature type="domain" description="Golgi pH regulator conserved" evidence="11">
    <location>
        <begin position="173"/>
        <end position="238"/>
    </location>
</feature>
<comment type="catalytic activity">
    <reaction evidence="7">
        <text>bromide(in) = bromide(out)</text>
        <dbReference type="Rhea" id="RHEA:75383"/>
        <dbReference type="ChEBI" id="CHEBI:15858"/>
    </reaction>
</comment>
<evidence type="ECO:0000313" key="13">
    <source>
        <dbReference type="Proteomes" id="UP001159363"/>
    </source>
</evidence>
<feature type="transmembrane region" description="Helical" evidence="9">
    <location>
        <begin position="68"/>
        <end position="95"/>
    </location>
</feature>
<dbReference type="Pfam" id="PF12430">
    <property type="entry name" value="ABA_GPCR"/>
    <property type="match status" value="1"/>
</dbReference>
<dbReference type="Pfam" id="PF12537">
    <property type="entry name" value="GPHR_N"/>
    <property type="match status" value="1"/>
</dbReference>
<comment type="caution">
    <text evidence="12">The sequence shown here is derived from an EMBL/GenBank/DDBJ whole genome shotgun (WGS) entry which is preliminary data.</text>
</comment>
<proteinExistence type="inferred from homology"/>
<feature type="transmembrane region" description="Helical" evidence="9">
    <location>
        <begin position="363"/>
        <end position="386"/>
    </location>
</feature>
<keyword evidence="3 9" id="KW-0812">Transmembrane</keyword>
<dbReference type="PANTHER" id="PTHR15948:SF0">
    <property type="entry name" value="GOLGI PH REGULATOR A-RELATED"/>
    <property type="match status" value="1"/>
</dbReference>
<evidence type="ECO:0000256" key="3">
    <source>
        <dbReference type="ARBA" id="ARBA00022692"/>
    </source>
</evidence>
<feature type="transmembrane region" description="Helical" evidence="9">
    <location>
        <begin position="398"/>
        <end position="418"/>
    </location>
</feature>
<evidence type="ECO:0000256" key="4">
    <source>
        <dbReference type="ARBA" id="ARBA00022989"/>
    </source>
</evidence>
<gene>
    <name evidence="12" type="ORF">PR048_014944</name>
</gene>
<feature type="transmembrane region" description="Helical" evidence="9">
    <location>
        <begin position="445"/>
        <end position="466"/>
    </location>
</feature>
<protein>
    <recommendedName>
        <fullName evidence="14">Golgi pH regulator</fullName>
    </recommendedName>
</protein>
<dbReference type="EMBL" id="JARBHB010000005">
    <property type="protein sequence ID" value="KAJ8883105.1"/>
    <property type="molecule type" value="Genomic_DNA"/>
</dbReference>
<evidence type="ECO:0000256" key="8">
    <source>
        <dbReference type="ARBA" id="ARBA00044702"/>
    </source>
</evidence>
<keyword evidence="13" id="KW-1185">Reference proteome</keyword>
<dbReference type="InterPro" id="IPR015672">
    <property type="entry name" value="GPHR/GTG"/>
</dbReference>
<feature type="transmembrane region" description="Helical" evidence="9">
    <location>
        <begin position="107"/>
        <end position="127"/>
    </location>
</feature>
<accession>A0ABQ9HFU1</accession>
<sequence>MRLMNTGLLGAVKRWNKVKWTAAHGRSVYVNVVVIFIPQFFLQLVVFFAGGLIFFTKKLFRDYEVHHMLIQIIFSATFTLSCTMFELIIFEIIGFLDPSSRYFHWNLGLYMMLFMVIVLIPFYICYFILSNIRFVRKQLIRPLTVANWLVFMYLFWKIGDPFPILSPKHGLLSIEQAISRIGIIGVTVMALLSGFGAVNYPYSSMAYFMRPVTAHDLQVIEKRLMQTMDMIVVKKKRIALAKKGSVVNDPDDGPGHRGIWVPDIRQLQQDIMGLEELSRQLFLEAHDMHNMAERLAWSSTLQGRYFNFLGYFFSLYCMWKIFISTINIVFDRVGKKDPVTRGMEIAVHWLGIEMDVTFWSQHISFFLVGCIVITSIRGLLLTLTKFFYAISSSKSSNIIVLILAQIMGMYFVSSVLLMRMNMPAEYRVIITQVLGDLQFSFYHRWFDVIFLVTTFRYPIPLCSLLFPTDRVATPYLLAPTLV</sequence>
<comment type="similarity">
    <text evidence="2">Belongs to the Golgi pH regulator (TC 1.A.38) family.</text>
</comment>